<proteinExistence type="inferred from homology"/>
<dbReference type="InterPro" id="IPR018120">
    <property type="entry name" value="Glyco_hydro_1_AS"/>
</dbReference>
<dbReference type="Pfam" id="PF00232">
    <property type="entry name" value="Glyco_hydro_1"/>
    <property type="match status" value="1"/>
</dbReference>
<keyword evidence="6" id="KW-0119">Carbohydrate metabolism</keyword>
<evidence type="ECO:0000256" key="5">
    <source>
        <dbReference type="ARBA" id="ARBA00023001"/>
    </source>
</evidence>
<dbReference type="InterPro" id="IPR033132">
    <property type="entry name" value="GH_1_N_CS"/>
</dbReference>
<dbReference type="AlphaFoldDB" id="A0A849V8T0"/>
<dbReference type="PANTHER" id="PTHR10353:SF36">
    <property type="entry name" value="LP05116P"/>
    <property type="match status" value="1"/>
</dbReference>
<keyword evidence="4 12" id="KW-0378">Hydrolase</keyword>
<keyword evidence="5" id="KW-0136">Cellulose degradation</keyword>
<feature type="binding site" evidence="10">
    <location>
        <position position="169"/>
    </location>
    <ligand>
        <name>substrate</name>
    </ligand>
</feature>
<protein>
    <recommendedName>
        <fullName evidence="3 12">Beta-glucosidase</fullName>
        <ecNumber evidence="3 12">3.2.1.21</ecNumber>
    </recommendedName>
</protein>
<dbReference type="InterPro" id="IPR017736">
    <property type="entry name" value="Glyco_hydro_1_beta-glucosidase"/>
</dbReference>
<evidence type="ECO:0000256" key="2">
    <source>
        <dbReference type="ARBA" id="ARBA00010838"/>
    </source>
</evidence>
<evidence type="ECO:0000256" key="7">
    <source>
        <dbReference type="ARBA" id="ARBA00023295"/>
    </source>
</evidence>
<evidence type="ECO:0000256" key="11">
    <source>
        <dbReference type="PROSITE-ProRule" id="PRU10055"/>
    </source>
</evidence>
<feature type="binding site" evidence="10">
    <location>
        <position position="298"/>
    </location>
    <ligand>
        <name>substrate</name>
    </ligand>
</feature>
<evidence type="ECO:0000256" key="3">
    <source>
        <dbReference type="ARBA" id="ARBA00012744"/>
    </source>
</evidence>
<dbReference type="PRINTS" id="PR00131">
    <property type="entry name" value="GLHYDRLASE1"/>
</dbReference>
<evidence type="ECO:0000256" key="10">
    <source>
        <dbReference type="PIRSR" id="PIRSR617736-2"/>
    </source>
</evidence>
<name>A0A849V8T0_9GAMM</name>
<feature type="binding site" evidence="10">
    <location>
        <position position="125"/>
    </location>
    <ligand>
        <name>substrate</name>
    </ligand>
</feature>
<evidence type="ECO:0000313" key="13">
    <source>
        <dbReference type="EMBL" id="NOU49180.1"/>
    </source>
</evidence>
<dbReference type="FunFam" id="3.20.20.80:FF:000004">
    <property type="entry name" value="Beta-glucosidase 6-phospho-beta-glucosidase"/>
    <property type="match status" value="1"/>
</dbReference>
<feature type="active site" description="Nucleophile" evidence="9 11">
    <location>
        <position position="353"/>
    </location>
</feature>
<evidence type="ECO:0000256" key="9">
    <source>
        <dbReference type="PIRSR" id="PIRSR617736-1"/>
    </source>
</evidence>
<accession>A0A849V8T0</accession>
<dbReference type="InterPro" id="IPR001360">
    <property type="entry name" value="Glyco_hydro_1"/>
</dbReference>
<reference evidence="13 14" key="1">
    <citation type="submission" date="2020-04" db="EMBL/GenBank/DDBJ databases">
        <title>Pseudoalteromonas caenipelagi sp. nov., isolated from a tidal flat.</title>
        <authorList>
            <person name="Park S."/>
            <person name="Yoon J.-H."/>
        </authorList>
    </citation>
    <scope>NUCLEOTIDE SEQUENCE [LARGE SCALE GENOMIC DNA]</scope>
    <source>
        <strain evidence="13 14">JBTF-M23</strain>
    </source>
</reference>
<dbReference type="RefSeq" id="WP_171624273.1">
    <property type="nucleotide sequence ID" value="NZ_JABBPG010000001.1"/>
</dbReference>
<feature type="active site" description="Proton donor" evidence="9">
    <location>
        <position position="170"/>
    </location>
</feature>
<feature type="binding site" evidence="10">
    <location>
        <begin position="406"/>
        <end position="407"/>
    </location>
    <ligand>
        <name>substrate</name>
    </ligand>
</feature>
<keyword evidence="7 12" id="KW-0326">Glycosidase</keyword>
<dbReference type="SUPFAM" id="SSF51445">
    <property type="entry name" value="(Trans)glycosidases"/>
    <property type="match status" value="1"/>
</dbReference>
<dbReference type="PROSITE" id="PS00653">
    <property type="entry name" value="GLYCOSYL_HYDROL_F1_2"/>
    <property type="match status" value="1"/>
</dbReference>
<dbReference type="Gene3D" id="3.20.20.80">
    <property type="entry name" value="Glycosidases"/>
    <property type="match status" value="1"/>
</dbReference>
<dbReference type="PROSITE" id="PS00572">
    <property type="entry name" value="GLYCOSYL_HYDROL_F1_1"/>
    <property type="match status" value="1"/>
</dbReference>
<dbReference type="EC" id="3.2.1.21" evidence="3 12"/>
<evidence type="ECO:0000256" key="6">
    <source>
        <dbReference type="ARBA" id="ARBA00023277"/>
    </source>
</evidence>
<evidence type="ECO:0000256" key="12">
    <source>
        <dbReference type="RuleBase" id="RU361175"/>
    </source>
</evidence>
<dbReference type="EMBL" id="JABBPG010000001">
    <property type="protein sequence ID" value="NOU49180.1"/>
    <property type="molecule type" value="Genomic_DNA"/>
</dbReference>
<keyword evidence="14" id="KW-1185">Reference proteome</keyword>
<evidence type="ECO:0000256" key="8">
    <source>
        <dbReference type="ARBA" id="ARBA00023326"/>
    </source>
</evidence>
<feature type="binding site" evidence="10">
    <location>
        <position position="27"/>
    </location>
    <ligand>
        <name>substrate</name>
    </ligand>
</feature>
<feature type="binding site" evidence="10">
    <location>
        <position position="399"/>
    </location>
    <ligand>
        <name>substrate</name>
    </ligand>
</feature>
<evidence type="ECO:0000256" key="1">
    <source>
        <dbReference type="ARBA" id="ARBA00000448"/>
    </source>
</evidence>
<evidence type="ECO:0000256" key="4">
    <source>
        <dbReference type="ARBA" id="ARBA00022801"/>
    </source>
</evidence>
<dbReference type="NCBIfam" id="TIGR03356">
    <property type="entry name" value="BGL"/>
    <property type="match status" value="1"/>
</dbReference>
<comment type="similarity">
    <text evidence="2 12">Belongs to the glycosyl hydrolase 1 family.</text>
</comment>
<dbReference type="PANTHER" id="PTHR10353">
    <property type="entry name" value="GLYCOSYL HYDROLASE"/>
    <property type="match status" value="1"/>
</dbReference>
<comment type="caution">
    <text evidence="13">The sequence shown here is derived from an EMBL/GenBank/DDBJ whole genome shotgun (WGS) entry which is preliminary data.</text>
</comment>
<gene>
    <name evidence="13" type="ORF">HG263_01255</name>
</gene>
<evidence type="ECO:0000313" key="14">
    <source>
        <dbReference type="Proteomes" id="UP000586305"/>
    </source>
</evidence>
<keyword evidence="8" id="KW-0624">Polysaccharide degradation</keyword>
<dbReference type="GO" id="GO:0008422">
    <property type="term" value="F:beta-glucosidase activity"/>
    <property type="evidence" value="ECO:0007669"/>
    <property type="project" value="UniProtKB-EC"/>
</dbReference>
<organism evidence="13 14">
    <name type="scientific">Pseudoalteromonas caenipelagi</name>
    <dbReference type="NCBI Taxonomy" id="2726988"/>
    <lineage>
        <taxon>Bacteria</taxon>
        <taxon>Pseudomonadati</taxon>
        <taxon>Pseudomonadota</taxon>
        <taxon>Gammaproteobacteria</taxon>
        <taxon>Alteromonadales</taxon>
        <taxon>Pseudoalteromonadaceae</taxon>
        <taxon>Pseudoalteromonas</taxon>
    </lineage>
</organism>
<dbReference type="InterPro" id="IPR017853">
    <property type="entry name" value="GH"/>
</dbReference>
<dbReference type="Proteomes" id="UP000586305">
    <property type="component" value="Unassembled WGS sequence"/>
</dbReference>
<sequence>MNSLKLSNMSPLNDPSFMFGVATSSFQIEGARGSRQDTIWDTFCLKKGAIADSSNGDTACEHVKYWQQDIQMIANLGVDAYRFSIAWGRVVNQDGSPNPEGLAFYSRLLDKLEALDIKAFVTLYHWDLPQHLEDKGGWLNRDTAFEFAHYVDIVSKEFAHRVYSYATLNEPWCSAYLGYEVGIHAPGLKGKQRGKQAAHNLLLAHGLAMQVLRKNSPKSKNGIVLNFSPSYAASSNEQDIAAAKLADEHFNQWYLRPILQGSYPDIIHSMPKEHRPQVEAGDMSLISQPIDFLGVNYYSRAIYQHCEQDGFKVCSPQSMNLTDMGWEVYPQGLVKLLTDLNKRYTLPDIYITENGAAIDDKLIDGQVVDNARIAYYKSHLDAVEQAIVAGVNIKGYFAWSLMDNFEWALGYKKRFGIIYVDYQTQQRTLKQSALAYQDMLLSRKI</sequence>
<dbReference type="GO" id="GO:0030245">
    <property type="term" value="P:cellulose catabolic process"/>
    <property type="evidence" value="ECO:0007669"/>
    <property type="project" value="UniProtKB-KW"/>
</dbReference>
<comment type="catalytic activity">
    <reaction evidence="1 12">
        <text>Hydrolysis of terminal, non-reducing beta-D-glucosyl residues with release of beta-D-glucose.</text>
        <dbReference type="EC" id="3.2.1.21"/>
    </reaction>
</comment>